<feature type="region of interest" description="Disordered" evidence="1">
    <location>
        <begin position="150"/>
        <end position="184"/>
    </location>
</feature>
<protein>
    <submittedName>
        <fullName evidence="3">DUF1801 domain-containing protein</fullName>
    </submittedName>
</protein>
<evidence type="ECO:0000259" key="2">
    <source>
        <dbReference type="Pfam" id="PF08818"/>
    </source>
</evidence>
<dbReference type="Proteomes" id="UP001229955">
    <property type="component" value="Chromosome"/>
</dbReference>
<accession>A0AA49JZQ7</accession>
<dbReference type="AlphaFoldDB" id="A0AA49JU27"/>
<feature type="domain" description="YdhG-like" evidence="2">
    <location>
        <begin position="19"/>
        <end position="134"/>
    </location>
</feature>
<dbReference type="Gene3D" id="3.90.1150.200">
    <property type="match status" value="1"/>
</dbReference>
<feature type="compositionally biased region" description="Basic residues" evidence="1">
    <location>
        <begin position="152"/>
        <end position="165"/>
    </location>
</feature>
<proteinExistence type="predicted"/>
<evidence type="ECO:0000313" key="4">
    <source>
        <dbReference type="EMBL" id="WKW14568.1"/>
    </source>
</evidence>
<dbReference type="Pfam" id="PF08818">
    <property type="entry name" value="DUF1801"/>
    <property type="match status" value="1"/>
</dbReference>
<dbReference type="EMBL" id="CP130612">
    <property type="protein sequence ID" value="WKW11658.1"/>
    <property type="molecule type" value="Genomic_DNA"/>
</dbReference>
<gene>
    <name evidence="3" type="ORF">Strain138_000915</name>
    <name evidence="4" type="ORF">Strain318_000915</name>
</gene>
<keyword evidence="5" id="KW-1185">Reference proteome</keyword>
<dbReference type="KEGG" id="pspc:Strain318_000915"/>
<accession>A0AA49JU27</accession>
<name>A0AA49JU27_9BACT</name>
<dbReference type="RefSeq" id="WP_367887356.1">
    <property type="nucleotide sequence ID" value="NZ_CP130612.1"/>
</dbReference>
<dbReference type="EMBL" id="CP130613">
    <property type="protein sequence ID" value="WKW14568.1"/>
    <property type="molecule type" value="Genomic_DNA"/>
</dbReference>
<dbReference type="InterPro" id="IPR014922">
    <property type="entry name" value="YdhG-like"/>
</dbReference>
<evidence type="ECO:0000313" key="5">
    <source>
        <dbReference type="Proteomes" id="UP001229955"/>
    </source>
</evidence>
<feature type="compositionally biased region" description="Basic residues" evidence="1">
    <location>
        <begin position="172"/>
        <end position="184"/>
    </location>
</feature>
<sequence>MQSKAKKVAQYLQELPADRRATIQAVADVIRANVDARVEEGMQYGMIGWYVPHRVFPLGYHCDPKQPLPYICLASQKNHCSLYLMTAYAEGSAGEAWIKKAWPKGKKLDMGKSCIRFKSTDDLALDVVAEAIRRVPLDAHLAWYSALDPRQRAKPTAKTAAKKAATRAAKPAAKRAAPRAAKKK</sequence>
<reference evidence="3" key="1">
    <citation type="submission" date="2023-07" db="EMBL/GenBank/DDBJ databases">
        <authorList>
            <person name="Haufschild T."/>
            <person name="Kallscheuer N."/>
            <person name="Hammer J."/>
            <person name="Kohn T."/>
            <person name="Kabuu M."/>
            <person name="Jogler M."/>
            <person name="Wohfarth N."/>
            <person name="Heuer A."/>
            <person name="Rohde M."/>
            <person name="van Teeseling M.C.F."/>
            <person name="Jogler C."/>
        </authorList>
    </citation>
    <scope>NUCLEOTIDE SEQUENCE</scope>
    <source>
        <strain evidence="3">Strain 138</strain>
        <strain evidence="4">Strain 318</strain>
    </source>
</reference>
<organism evidence="3">
    <name type="scientific">Pseudogemmatithrix spongiicola</name>
    <dbReference type="NCBI Taxonomy" id="3062599"/>
    <lineage>
        <taxon>Bacteria</taxon>
        <taxon>Pseudomonadati</taxon>
        <taxon>Gemmatimonadota</taxon>
        <taxon>Gemmatimonadia</taxon>
        <taxon>Gemmatimonadales</taxon>
        <taxon>Gemmatimonadaceae</taxon>
        <taxon>Pseudogemmatithrix</taxon>
    </lineage>
</organism>
<evidence type="ECO:0000256" key="1">
    <source>
        <dbReference type="SAM" id="MobiDB-lite"/>
    </source>
</evidence>
<dbReference type="SUPFAM" id="SSF159888">
    <property type="entry name" value="YdhG-like"/>
    <property type="match status" value="1"/>
</dbReference>
<evidence type="ECO:0000313" key="3">
    <source>
        <dbReference type="EMBL" id="WKW11658.1"/>
    </source>
</evidence>